<feature type="binding site" evidence="6">
    <location>
        <position position="93"/>
    </location>
    <ligand>
        <name>Mg(2+)</name>
        <dbReference type="ChEBI" id="CHEBI:18420"/>
    </ligand>
</feature>
<name>A0ABP6S7L0_9ACTN</name>
<evidence type="ECO:0000256" key="6">
    <source>
        <dbReference type="HAMAP-Rule" id="MF_00265"/>
    </source>
</evidence>
<evidence type="ECO:0000259" key="7">
    <source>
        <dbReference type="Pfam" id="PF01850"/>
    </source>
</evidence>
<evidence type="ECO:0000256" key="5">
    <source>
        <dbReference type="ARBA" id="ARBA00022842"/>
    </source>
</evidence>
<keyword evidence="3 6" id="KW-0479">Metal-binding</keyword>
<evidence type="ECO:0000256" key="3">
    <source>
        <dbReference type="ARBA" id="ARBA00022723"/>
    </source>
</evidence>
<organism evidence="8 9">
    <name type="scientific">Streptomyces sannanensis</name>
    <dbReference type="NCBI Taxonomy" id="285536"/>
    <lineage>
        <taxon>Bacteria</taxon>
        <taxon>Bacillati</taxon>
        <taxon>Actinomycetota</taxon>
        <taxon>Actinomycetes</taxon>
        <taxon>Kitasatosporales</taxon>
        <taxon>Streptomycetaceae</taxon>
        <taxon>Streptomyces</taxon>
    </lineage>
</organism>
<dbReference type="InterPro" id="IPR029060">
    <property type="entry name" value="PIN-like_dom_sf"/>
</dbReference>
<evidence type="ECO:0000313" key="9">
    <source>
        <dbReference type="Proteomes" id="UP001499990"/>
    </source>
</evidence>
<comment type="similarity">
    <text evidence="6">Belongs to the PINc/VapC protein family.</text>
</comment>
<dbReference type="Proteomes" id="UP001499990">
    <property type="component" value="Unassembled WGS sequence"/>
</dbReference>
<gene>
    <name evidence="6" type="primary">vapC</name>
    <name evidence="8" type="ORF">GCM10020367_15800</name>
</gene>
<keyword evidence="4 6" id="KW-0378">Hydrolase</keyword>
<keyword evidence="2 6" id="KW-0540">Nuclease</keyword>
<keyword evidence="1 6" id="KW-1277">Toxin-antitoxin system</keyword>
<keyword evidence="9" id="KW-1185">Reference proteome</keyword>
<feature type="domain" description="PIN" evidence="7">
    <location>
        <begin position="2"/>
        <end position="121"/>
    </location>
</feature>
<dbReference type="HAMAP" id="MF_00265">
    <property type="entry name" value="VapC_Nob1"/>
    <property type="match status" value="1"/>
</dbReference>
<feature type="binding site" evidence="6">
    <location>
        <position position="5"/>
    </location>
    <ligand>
        <name>Mg(2+)</name>
        <dbReference type="ChEBI" id="CHEBI:18420"/>
    </ligand>
</feature>
<proteinExistence type="inferred from homology"/>
<dbReference type="EC" id="3.1.-.-" evidence="6"/>
<protein>
    <recommendedName>
        <fullName evidence="6">Ribonuclease VapC</fullName>
        <shortName evidence="6">RNase VapC</shortName>
        <ecNumber evidence="6">3.1.-.-</ecNumber>
    </recommendedName>
    <alternativeName>
        <fullName evidence="6">Toxin VapC</fullName>
    </alternativeName>
</protein>
<comment type="cofactor">
    <cofactor evidence="6">
        <name>Mg(2+)</name>
        <dbReference type="ChEBI" id="CHEBI:18420"/>
    </cofactor>
</comment>
<dbReference type="EMBL" id="BAAAYL010000001">
    <property type="protein sequence ID" value="GAA3370183.1"/>
    <property type="molecule type" value="Genomic_DNA"/>
</dbReference>
<dbReference type="CDD" id="cd09874">
    <property type="entry name" value="PIN_MT3492-like"/>
    <property type="match status" value="1"/>
</dbReference>
<dbReference type="InterPro" id="IPR022907">
    <property type="entry name" value="VapC_family"/>
</dbReference>
<dbReference type="Pfam" id="PF01850">
    <property type="entry name" value="PIN"/>
    <property type="match status" value="1"/>
</dbReference>
<evidence type="ECO:0000256" key="1">
    <source>
        <dbReference type="ARBA" id="ARBA00022649"/>
    </source>
</evidence>
<comment type="caution">
    <text evidence="8">The sequence shown here is derived from an EMBL/GenBank/DDBJ whole genome shotgun (WGS) entry which is preliminary data.</text>
</comment>
<evidence type="ECO:0000313" key="8">
    <source>
        <dbReference type="EMBL" id="GAA3370183.1"/>
    </source>
</evidence>
<evidence type="ECO:0000256" key="2">
    <source>
        <dbReference type="ARBA" id="ARBA00022722"/>
    </source>
</evidence>
<keyword evidence="6" id="KW-0800">Toxin</keyword>
<dbReference type="RefSeq" id="WP_345035461.1">
    <property type="nucleotide sequence ID" value="NZ_BAAAYL010000001.1"/>
</dbReference>
<reference evidence="9" key="1">
    <citation type="journal article" date="2019" name="Int. J. Syst. Evol. Microbiol.">
        <title>The Global Catalogue of Microorganisms (GCM) 10K type strain sequencing project: providing services to taxonomists for standard genome sequencing and annotation.</title>
        <authorList>
            <consortium name="The Broad Institute Genomics Platform"/>
            <consortium name="The Broad Institute Genome Sequencing Center for Infectious Disease"/>
            <person name="Wu L."/>
            <person name="Ma J."/>
        </authorList>
    </citation>
    <scope>NUCLEOTIDE SEQUENCE [LARGE SCALE GENOMIC DNA]</scope>
    <source>
        <strain evidence="9">JCM 9651</strain>
    </source>
</reference>
<dbReference type="InterPro" id="IPR002716">
    <property type="entry name" value="PIN_dom"/>
</dbReference>
<accession>A0ABP6S7L0</accession>
<keyword evidence="5 6" id="KW-0460">Magnesium</keyword>
<comment type="function">
    <text evidence="6">Toxic component of a toxin-antitoxin (TA) system. An RNase.</text>
</comment>
<dbReference type="Gene3D" id="3.40.50.1010">
    <property type="entry name" value="5'-nuclease"/>
    <property type="match status" value="1"/>
</dbReference>
<evidence type="ECO:0000256" key="4">
    <source>
        <dbReference type="ARBA" id="ARBA00022801"/>
    </source>
</evidence>
<sequence length="136" mass="14812">MIYLDSCALMKLVVAEPETAALRTFLSARAAEGHVTSALSQTEVARALVRAAADPEVGDAAEDMLDRVLRIRITDPILRAAGMFSQRRLRSLDAIHLASAEHLEQALTAFVTYDKRLAEAAAERDLPVESPGAQRR</sequence>
<dbReference type="SUPFAM" id="SSF88723">
    <property type="entry name" value="PIN domain-like"/>
    <property type="match status" value="1"/>
</dbReference>